<dbReference type="SUPFAM" id="SSF81271">
    <property type="entry name" value="TGS-like"/>
    <property type="match status" value="1"/>
</dbReference>
<proteinExistence type="predicted"/>
<dbReference type="NCBIfam" id="NF007171">
    <property type="entry name" value="PRK09602.1"/>
    <property type="match status" value="1"/>
</dbReference>
<sequence>MLIGIVGKPSAGKSQFLNAACMTSVKTADYPFTTIEPNLGTAYVRHKCLCKELNVKDNPRNSICINGTRLIPISLLDVAGLVPDAWKGRGLGNKFLDDLRRADALIHVVDASGSLDDEGRPVEAGSWDPIKDIDFLEREITMWLLQIIKRDWSKLSRTAVMCKKSFLEILSDRVAGLGITKSHIISACTKLGVNIEKADKWSEEEIYRFVDQLRSLSKPMVLALNKIDKPTAKKNVERLMKLFPNAIPVCALAEYFLRQLAEKNIIKYIPGGKDFTIIKPEVLSENDKKILERIKTDILEVYGSTGVQQVLDKIVFEILGLIAVYPVEDVKNYCDHNNLVLPDVYLVPKGTTARQLAYMIHTDLGDGFIYAVDGRTKQRLAEDYELKDGDLIKIVSAKGVK</sequence>
<protein>
    <submittedName>
        <fullName evidence="3">Redox-regulated ATPase YchF</fullName>
    </submittedName>
</protein>
<dbReference type="Pfam" id="PF08438">
    <property type="entry name" value="YGR210-like_G4"/>
    <property type="match status" value="1"/>
</dbReference>
<evidence type="ECO:0000313" key="3">
    <source>
        <dbReference type="EMBL" id="WEU39734.1"/>
    </source>
</evidence>
<dbReference type="Pfam" id="PF02824">
    <property type="entry name" value="TGS"/>
    <property type="match status" value="1"/>
</dbReference>
<dbReference type="InterPro" id="IPR013646">
    <property type="entry name" value="YGR210-like_G4"/>
</dbReference>
<dbReference type="Gene3D" id="3.40.50.300">
    <property type="entry name" value="P-loop containing nucleotide triphosphate hydrolases"/>
    <property type="match status" value="1"/>
</dbReference>
<dbReference type="PROSITE" id="PS51710">
    <property type="entry name" value="G_OBG"/>
    <property type="match status" value="1"/>
</dbReference>
<dbReference type="KEGG" id="oyw:OdinLCB4_004420"/>
<gene>
    <name evidence="3" type="ORF">OdinLCB4_004420</name>
</gene>
<dbReference type="GO" id="GO:0016887">
    <property type="term" value="F:ATP hydrolysis activity"/>
    <property type="evidence" value="ECO:0007669"/>
    <property type="project" value="TreeGrafter"/>
</dbReference>
<dbReference type="AlphaFoldDB" id="A0AAF0D138"/>
<evidence type="ECO:0000259" key="2">
    <source>
        <dbReference type="PROSITE" id="PS51710"/>
    </source>
</evidence>
<dbReference type="PANTHER" id="PTHR23305">
    <property type="entry name" value="OBG GTPASE FAMILY"/>
    <property type="match status" value="1"/>
</dbReference>
<organism evidence="3 4">
    <name type="scientific">Odinarchaeota yellowstonii (strain LCB_4)</name>
    <dbReference type="NCBI Taxonomy" id="1841599"/>
    <lineage>
        <taxon>Archaea</taxon>
        <taxon>Promethearchaeati</taxon>
        <taxon>Candidatus Odinarchaeota</taxon>
        <taxon>Candidatus Odinarchaeia</taxon>
        <taxon>Candidatus Odinarchaeales</taxon>
        <taxon>Candidatus Odinarchaeaceae</taxon>
        <taxon>Candidatus Odinarchaeum</taxon>
    </lineage>
</organism>
<evidence type="ECO:0000313" key="4">
    <source>
        <dbReference type="Proteomes" id="UP000186851"/>
    </source>
</evidence>
<reference evidence="3" key="1">
    <citation type="journal article" date="2017" name="Nature">
        <title>Asgard archaea illuminate the origin of eukaryotic cellular complexity.</title>
        <authorList>
            <person name="Zaremba-Niedzwiedzka K."/>
            <person name="Caceres E.F."/>
            <person name="Saw J.H."/>
            <person name="Backstrom D."/>
            <person name="Juzokaite L."/>
            <person name="Vancaester E."/>
            <person name="Seitz K.W."/>
            <person name="Anantharaman K."/>
            <person name="Starnawski P."/>
            <person name="Kjeldsen K.U."/>
            <person name="Scott M.B."/>
            <person name="Nunoura T."/>
            <person name="Banfield J.F."/>
            <person name="Schramm A."/>
            <person name="Baker B.J."/>
            <person name="Spang A."/>
            <person name="Ettema T.J.G."/>
        </authorList>
    </citation>
    <scope>NUCLEOTIDE SEQUENCE</scope>
    <source>
        <strain evidence="3">LCB_4</strain>
    </source>
</reference>
<dbReference type="InterPro" id="IPR004095">
    <property type="entry name" value="TGS"/>
</dbReference>
<dbReference type="InterPro" id="IPR031167">
    <property type="entry name" value="G_OBG"/>
</dbReference>
<dbReference type="CDD" id="cd01899">
    <property type="entry name" value="Ygr210"/>
    <property type="match status" value="1"/>
</dbReference>
<dbReference type="PANTHER" id="PTHR23305:SF1">
    <property type="entry name" value="OBG-TYPE G DOMAIN-CONTAINING PROTEIN"/>
    <property type="match status" value="1"/>
</dbReference>
<dbReference type="EMBL" id="CP091871">
    <property type="protein sequence ID" value="WEU39734.1"/>
    <property type="molecule type" value="Genomic_DNA"/>
</dbReference>
<dbReference type="GO" id="GO:0005737">
    <property type="term" value="C:cytoplasm"/>
    <property type="evidence" value="ECO:0007669"/>
    <property type="project" value="TreeGrafter"/>
</dbReference>
<dbReference type="PRINTS" id="PR00326">
    <property type="entry name" value="GTP1OBG"/>
</dbReference>
<dbReference type="InterPro" id="IPR012675">
    <property type="entry name" value="Beta-grasp_dom_sf"/>
</dbReference>
<keyword evidence="1" id="KW-0547">Nucleotide-binding</keyword>
<dbReference type="Gene3D" id="3.10.20.30">
    <property type="match status" value="1"/>
</dbReference>
<dbReference type="GO" id="GO:0005525">
    <property type="term" value="F:GTP binding"/>
    <property type="evidence" value="ECO:0007669"/>
    <property type="project" value="InterPro"/>
</dbReference>
<reference evidence="3" key="2">
    <citation type="journal article" date="2022" name="Nat. Microbiol.">
        <title>A closed Candidatus Odinarchaeum chromosome exposes Asgard archaeal viruses.</title>
        <authorList>
            <person name="Tamarit D."/>
            <person name="Caceres E.F."/>
            <person name="Krupovic M."/>
            <person name="Nijland R."/>
            <person name="Eme L."/>
            <person name="Robinson N.P."/>
            <person name="Ettema T.J.G."/>
        </authorList>
    </citation>
    <scope>NUCLEOTIDE SEQUENCE</scope>
    <source>
        <strain evidence="3">LCB_4</strain>
    </source>
</reference>
<evidence type="ECO:0000256" key="1">
    <source>
        <dbReference type="ARBA" id="ARBA00022741"/>
    </source>
</evidence>
<feature type="domain" description="OBG-type G" evidence="2">
    <location>
        <begin position="1"/>
        <end position="269"/>
    </location>
</feature>
<dbReference type="InterPro" id="IPR006073">
    <property type="entry name" value="GTP-bd"/>
</dbReference>
<dbReference type="Gene3D" id="1.10.8.470">
    <property type="match status" value="1"/>
</dbReference>
<dbReference type="SUPFAM" id="SSF52540">
    <property type="entry name" value="P-loop containing nucleoside triphosphate hydrolases"/>
    <property type="match status" value="1"/>
</dbReference>
<dbReference type="Pfam" id="PF01926">
    <property type="entry name" value="MMR_HSR1"/>
    <property type="match status" value="1"/>
</dbReference>
<accession>A0AAF0D138</accession>
<dbReference type="Proteomes" id="UP000186851">
    <property type="component" value="Chromosome"/>
</dbReference>
<dbReference type="InterPro" id="IPR012676">
    <property type="entry name" value="TGS-like"/>
</dbReference>
<name>A0AAF0D138_ODILC</name>
<dbReference type="InterPro" id="IPR027417">
    <property type="entry name" value="P-loop_NTPase"/>
</dbReference>